<dbReference type="AlphaFoldDB" id="A0A2A5CAC3"/>
<dbReference type="Pfam" id="PF00535">
    <property type="entry name" value="Glycos_transf_2"/>
    <property type="match status" value="1"/>
</dbReference>
<dbReference type="InterPro" id="IPR029044">
    <property type="entry name" value="Nucleotide-diphossugar_trans"/>
</dbReference>
<protein>
    <submittedName>
        <fullName evidence="3">Glycosyl transferase</fullName>
    </submittedName>
</protein>
<feature type="transmembrane region" description="Helical" evidence="1">
    <location>
        <begin position="233"/>
        <end position="259"/>
    </location>
</feature>
<dbReference type="CDD" id="cd00761">
    <property type="entry name" value="Glyco_tranf_GTA_type"/>
    <property type="match status" value="1"/>
</dbReference>
<dbReference type="PANTHER" id="PTHR22916:SF3">
    <property type="entry name" value="UDP-GLCNAC:BETAGAL BETA-1,3-N-ACETYLGLUCOSAMINYLTRANSFERASE-LIKE PROTEIN 1"/>
    <property type="match status" value="1"/>
</dbReference>
<dbReference type="SUPFAM" id="SSF53448">
    <property type="entry name" value="Nucleotide-diphospho-sugar transferases"/>
    <property type="match status" value="1"/>
</dbReference>
<feature type="domain" description="Glycosyltransferase 2-like" evidence="2">
    <location>
        <begin position="24"/>
        <end position="145"/>
    </location>
</feature>
<proteinExistence type="predicted"/>
<gene>
    <name evidence="3" type="ORF">COA71_11340</name>
</gene>
<comment type="caution">
    <text evidence="3">The sequence shown here is derived from an EMBL/GenBank/DDBJ whole genome shotgun (WGS) entry which is preliminary data.</text>
</comment>
<name>A0A2A5CAC3_9GAMM</name>
<accession>A0A2A5CAC3</accession>
<dbReference type="GO" id="GO:0016758">
    <property type="term" value="F:hexosyltransferase activity"/>
    <property type="evidence" value="ECO:0007669"/>
    <property type="project" value="UniProtKB-ARBA"/>
</dbReference>
<evidence type="ECO:0000259" key="2">
    <source>
        <dbReference type="Pfam" id="PF00535"/>
    </source>
</evidence>
<keyword evidence="1" id="KW-1133">Transmembrane helix</keyword>
<evidence type="ECO:0000313" key="4">
    <source>
        <dbReference type="Proteomes" id="UP000228987"/>
    </source>
</evidence>
<sequence length="277" mass="31094">MLQRVSDSKSTMSPKTTKVSPIVSVIMPNYNSVDFIQTAIESVLSQTHKNLELIIIDDCSSDDSRSVIAKFSAQDSRIIPIYKESNEGAAMSRNVALDLAQGDYIAFLDSDDVWSSNKLETQISYMLKHNCRFVFSYYDVISSAGQYCYTLKAPKIATRNKLLFTCFIGCSSVVIASSLVGKTRQRDIACRNDYMFWLDILKDGEVGYCCPGVFSSYRRGSGISSNKLRNFKFYCYVIMSTAPYGVLLLGITTPVFLAINLVKKRFPDLYNKVITQL</sequence>
<dbReference type="InterPro" id="IPR001173">
    <property type="entry name" value="Glyco_trans_2-like"/>
</dbReference>
<keyword evidence="1" id="KW-0472">Membrane</keyword>
<feature type="transmembrane region" description="Helical" evidence="1">
    <location>
        <begin position="162"/>
        <end position="181"/>
    </location>
</feature>
<evidence type="ECO:0000313" key="3">
    <source>
        <dbReference type="EMBL" id="PCJ40441.1"/>
    </source>
</evidence>
<reference evidence="4" key="1">
    <citation type="submission" date="2017-08" db="EMBL/GenBank/DDBJ databases">
        <title>A dynamic microbial community with high functional redundancy inhabits the cold, oxic subseafloor aquifer.</title>
        <authorList>
            <person name="Tully B.J."/>
            <person name="Wheat C.G."/>
            <person name="Glazer B.T."/>
            <person name="Huber J.A."/>
        </authorList>
    </citation>
    <scope>NUCLEOTIDE SEQUENCE [LARGE SCALE GENOMIC DNA]</scope>
</reference>
<dbReference type="Gene3D" id="3.90.550.10">
    <property type="entry name" value="Spore Coat Polysaccharide Biosynthesis Protein SpsA, Chain A"/>
    <property type="match status" value="1"/>
</dbReference>
<dbReference type="EMBL" id="NVWI01000009">
    <property type="protein sequence ID" value="PCJ40441.1"/>
    <property type="molecule type" value="Genomic_DNA"/>
</dbReference>
<dbReference type="Proteomes" id="UP000228987">
    <property type="component" value="Unassembled WGS sequence"/>
</dbReference>
<keyword evidence="3" id="KW-0808">Transferase</keyword>
<organism evidence="3 4">
    <name type="scientific">SAR86 cluster bacterium</name>
    <dbReference type="NCBI Taxonomy" id="2030880"/>
    <lineage>
        <taxon>Bacteria</taxon>
        <taxon>Pseudomonadati</taxon>
        <taxon>Pseudomonadota</taxon>
        <taxon>Gammaproteobacteria</taxon>
        <taxon>SAR86 cluster</taxon>
    </lineage>
</organism>
<keyword evidence="1" id="KW-0812">Transmembrane</keyword>
<evidence type="ECO:0000256" key="1">
    <source>
        <dbReference type="SAM" id="Phobius"/>
    </source>
</evidence>
<dbReference type="PANTHER" id="PTHR22916">
    <property type="entry name" value="GLYCOSYLTRANSFERASE"/>
    <property type="match status" value="1"/>
</dbReference>